<dbReference type="AlphaFoldDB" id="A0A521AVB4"/>
<dbReference type="InterPro" id="IPR037066">
    <property type="entry name" value="Plug_dom_sf"/>
</dbReference>
<sequence length="963" mass="107394">MKLKLLFRKSSRLISHKPQSRLGRLSSILIPVAALLSSANAYAQSSSEVNNKTVSDATNVPIVATGIFKKNARNFTGASTTVTAKELERFGNRNLITSLRNVDPSFNIIENNSLGSDPNRLPEVQIRGNASLPKVNDLQNNSGLNTPLIILDGFQSTLQKLLDMNANEVESLTILKDASATAIYGSRAANGVVVITTKEPVKGNLRVTYRGDVNVQAADLSSYSVFNAKDKLVLEQAMGLYTNNQSYYDYLLNEVNSGVNTNWLSKPLNNGVGQRHNLRLEGGDQTFRYSASVQMNDNKGVMKGSDRKFYNGTINLSYTYKKIKFSNNLMVADGFSANSSYGNFSDYVQMNPYWKAYDANGKVIKLLGNPGNSNYVGLWSTLPTNPLYNATLNVFDETKNTDIINNTSVEWPLLQDLMMRGRIGITKVKVQSDKFRPADHTAFAKYTDIDMFRKGDYRYGVGSKLSYEASLNLNYSKTFGNKHAIFAGMDYSMRESQSSDYSFLAEGFNNAKFDFISMAQQYGRDTPSGSEYLSRGMAAVGNVNYSYDDRYFVDGTLRMDGSSEFGANNRLEPFWSAGAGWNMHNEDFLKNSKVISQLTLRGSLGRTGSQNFSDNEALSAYRYYTNDRYNTSYGAYLTGVGNENLHSQQTMKYDMGMDAEFLNRRLKLTADYYIHNTNGLVSTVDLPSYRGFASYSENMGKIDNRGYELRATAFLVHNPAQDFTWSVSMAMMHNKNKIVQISQAIKDAQKSIENAAGATPSTLYKEGYSTNAIWAVPSLGIDPGTGKEYYMGKDGQPTNVWNSANLTAVGSTDPKVLGNLSTMVRYKDLTLNVAFGYRTGGQLYNQTLINKVENADYKYNVDTRVYDDRWITAGDNAEFKGMMVTDLTNKTSRFVQDESTINCQNINLQYDLHSKFLNQRVGVKAMSFSASMADAFYLSTVKQERGIVYPFSRQFSFSVTTTF</sequence>
<keyword evidence="3 7" id="KW-1134">Transmembrane beta strand</keyword>
<dbReference type="InterPro" id="IPR012910">
    <property type="entry name" value="Plug_dom"/>
</dbReference>
<evidence type="ECO:0000313" key="10">
    <source>
        <dbReference type="EMBL" id="SMO38776.1"/>
    </source>
</evidence>
<evidence type="ECO:0000313" key="11">
    <source>
        <dbReference type="Proteomes" id="UP000315971"/>
    </source>
</evidence>
<gene>
    <name evidence="10" type="ORF">SAMN06265350_101445</name>
</gene>
<evidence type="ECO:0000256" key="8">
    <source>
        <dbReference type="SAM" id="SignalP"/>
    </source>
</evidence>
<keyword evidence="4 7" id="KW-0812">Transmembrane</keyword>
<organism evidence="10 11">
    <name type="scientific">Solitalea koreensis</name>
    <dbReference type="NCBI Taxonomy" id="543615"/>
    <lineage>
        <taxon>Bacteria</taxon>
        <taxon>Pseudomonadati</taxon>
        <taxon>Bacteroidota</taxon>
        <taxon>Sphingobacteriia</taxon>
        <taxon>Sphingobacteriales</taxon>
        <taxon>Sphingobacteriaceae</taxon>
        <taxon>Solitalea</taxon>
    </lineage>
</organism>
<dbReference type="EMBL" id="FXSZ01000001">
    <property type="protein sequence ID" value="SMO38776.1"/>
    <property type="molecule type" value="Genomic_DNA"/>
</dbReference>
<dbReference type="InterPro" id="IPR036942">
    <property type="entry name" value="Beta-barrel_TonB_sf"/>
</dbReference>
<accession>A0A521AVB4</accession>
<feature type="signal peptide" evidence="8">
    <location>
        <begin position="1"/>
        <end position="43"/>
    </location>
</feature>
<dbReference type="InterPro" id="IPR023997">
    <property type="entry name" value="TonB-dep_OMP_SusC/RagA_CS"/>
</dbReference>
<dbReference type="Proteomes" id="UP000315971">
    <property type="component" value="Unassembled WGS sequence"/>
</dbReference>
<dbReference type="Gene3D" id="2.170.130.10">
    <property type="entry name" value="TonB-dependent receptor, plug domain"/>
    <property type="match status" value="1"/>
</dbReference>
<comment type="similarity">
    <text evidence="7">Belongs to the TonB-dependent receptor family.</text>
</comment>
<keyword evidence="6 7" id="KW-0998">Cell outer membrane</keyword>
<dbReference type="SUPFAM" id="SSF56935">
    <property type="entry name" value="Porins"/>
    <property type="match status" value="1"/>
</dbReference>
<proteinExistence type="inferred from homology"/>
<dbReference type="InterPro" id="IPR039426">
    <property type="entry name" value="TonB-dep_rcpt-like"/>
</dbReference>
<keyword evidence="11" id="KW-1185">Reference proteome</keyword>
<dbReference type="NCBIfam" id="TIGR04056">
    <property type="entry name" value="OMP_RagA_SusC"/>
    <property type="match status" value="1"/>
</dbReference>
<keyword evidence="2 7" id="KW-0813">Transport</keyword>
<keyword evidence="8" id="KW-0732">Signal</keyword>
<dbReference type="Gene3D" id="2.40.170.20">
    <property type="entry name" value="TonB-dependent receptor, beta-barrel domain"/>
    <property type="match status" value="1"/>
</dbReference>
<protein>
    <submittedName>
        <fullName evidence="10">TonB-linked outer membrane protein, SusC/RagA family</fullName>
    </submittedName>
</protein>
<dbReference type="OrthoDB" id="1094723at2"/>
<evidence type="ECO:0000256" key="5">
    <source>
        <dbReference type="ARBA" id="ARBA00023136"/>
    </source>
</evidence>
<evidence type="ECO:0000256" key="7">
    <source>
        <dbReference type="PROSITE-ProRule" id="PRU01360"/>
    </source>
</evidence>
<evidence type="ECO:0000256" key="6">
    <source>
        <dbReference type="ARBA" id="ARBA00023237"/>
    </source>
</evidence>
<feature type="chain" id="PRO_5022072486" evidence="8">
    <location>
        <begin position="44"/>
        <end position="963"/>
    </location>
</feature>
<feature type="domain" description="TonB-dependent receptor plug" evidence="9">
    <location>
        <begin position="73"/>
        <end position="192"/>
    </location>
</feature>
<evidence type="ECO:0000256" key="4">
    <source>
        <dbReference type="ARBA" id="ARBA00022692"/>
    </source>
</evidence>
<comment type="subcellular location">
    <subcellularLocation>
        <location evidence="1 7">Cell outer membrane</location>
        <topology evidence="1 7">Multi-pass membrane protein</topology>
    </subcellularLocation>
</comment>
<dbReference type="RefSeq" id="WP_142601068.1">
    <property type="nucleotide sequence ID" value="NZ_FXSZ01000001.1"/>
</dbReference>
<keyword evidence="5 7" id="KW-0472">Membrane</keyword>
<dbReference type="NCBIfam" id="TIGR04057">
    <property type="entry name" value="SusC_RagA_signa"/>
    <property type="match status" value="1"/>
</dbReference>
<evidence type="ECO:0000259" key="9">
    <source>
        <dbReference type="Pfam" id="PF07715"/>
    </source>
</evidence>
<dbReference type="GO" id="GO:0009279">
    <property type="term" value="C:cell outer membrane"/>
    <property type="evidence" value="ECO:0007669"/>
    <property type="project" value="UniProtKB-SubCell"/>
</dbReference>
<evidence type="ECO:0000256" key="3">
    <source>
        <dbReference type="ARBA" id="ARBA00022452"/>
    </source>
</evidence>
<dbReference type="Pfam" id="PF07715">
    <property type="entry name" value="Plug"/>
    <property type="match status" value="1"/>
</dbReference>
<name>A0A521AVB4_9SPHI</name>
<dbReference type="PROSITE" id="PS52016">
    <property type="entry name" value="TONB_DEPENDENT_REC_3"/>
    <property type="match status" value="1"/>
</dbReference>
<evidence type="ECO:0000256" key="1">
    <source>
        <dbReference type="ARBA" id="ARBA00004571"/>
    </source>
</evidence>
<dbReference type="InterPro" id="IPR023996">
    <property type="entry name" value="TonB-dep_OMP_SusC/RagA"/>
</dbReference>
<evidence type="ECO:0000256" key="2">
    <source>
        <dbReference type="ARBA" id="ARBA00022448"/>
    </source>
</evidence>
<reference evidence="10 11" key="1">
    <citation type="submission" date="2017-05" db="EMBL/GenBank/DDBJ databases">
        <authorList>
            <person name="Varghese N."/>
            <person name="Submissions S."/>
        </authorList>
    </citation>
    <scope>NUCLEOTIDE SEQUENCE [LARGE SCALE GENOMIC DNA]</scope>
    <source>
        <strain evidence="10 11">DSM 21342</strain>
    </source>
</reference>